<protein>
    <submittedName>
        <fullName evidence="2">Uncharacterized protein</fullName>
    </submittedName>
</protein>
<evidence type="ECO:0000313" key="2">
    <source>
        <dbReference type="EMBL" id="MEI7036432.1"/>
    </source>
</evidence>
<dbReference type="RefSeq" id="WP_336807048.1">
    <property type="nucleotide sequence ID" value="NZ_JBBBNY010000003.1"/>
</dbReference>
<gene>
    <name evidence="2" type="ORF">WAT24_06650</name>
</gene>
<organism evidence="2 3">
    <name type="scientific">Fulvimonas yonginensis</name>
    <dbReference type="NCBI Taxonomy" id="1495200"/>
    <lineage>
        <taxon>Bacteria</taxon>
        <taxon>Pseudomonadati</taxon>
        <taxon>Pseudomonadota</taxon>
        <taxon>Gammaproteobacteria</taxon>
        <taxon>Lysobacterales</taxon>
        <taxon>Rhodanobacteraceae</taxon>
        <taxon>Fulvimonas</taxon>
    </lineage>
</organism>
<reference evidence="2 3" key="1">
    <citation type="journal article" date="2014" name="Int. J. Syst. Evol. Microbiol.">
        <title>Fulvimonas yonginensis sp. nov., isolated from greenhouse soil, and emended description of the genus Fulvimonas.</title>
        <authorList>
            <person name="Ahn J.H."/>
            <person name="Kim S.J."/>
            <person name="Weon H.Y."/>
            <person name="Hong S.B."/>
            <person name="Seok S.J."/>
            <person name="Kwon S.W."/>
        </authorList>
    </citation>
    <scope>NUCLEOTIDE SEQUENCE [LARGE SCALE GENOMIC DNA]</scope>
    <source>
        <strain evidence="2 3">KACC 16952</strain>
    </source>
</reference>
<keyword evidence="3" id="KW-1185">Reference proteome</keyword>
<feature type="transmembrane region" description="Helical" evidence="1">
    <location>
        <begin position="42"/>
        <end position="61"/>
    </location>
</feature>
<keyword evidence="1" id="KW-1133">Transmembrane helix</keyword>
<evidence type="ECO:0000256" key="1">
    <source>
        <dbReference type="SAM" id="Phobius"/>
    </source>
</evidence>
<dbReference type="Proteomes" id="UP001381174">
    <property type="component" value="Unassembled WGS sequence"/>
</dbReference>
<dbReference type="EMBL" id="JBBBNY010000003">
    <property type="protein sequence ID" value="MEI7036432.1"/>
    <property type="molecule type" value="Genomic_DNA"/>
</dbReference>
<name>A0ABU8JBI3_9GAMM</name>
<accession>A0ABU8JBI3</accession>
<keyword evidence="1" id="KW-0812">Transmembrane</keyword>
<keyword evidence="1" id="KW-0472">Membrane</keyword>
<feature type="transmembrane region" description="Helical" evidence="1">
    <location>
        <begin position="12"/>
        <end position="36"/>
    </location>
</feature>
<sequence>MQIEQTGKRYKGMLAFGFIGCLVGLVLSGIASVANFPIWPPFAFAMVCLGLYLFAVVAAWWRHG</sequence>
<comment type="caution">
    <text evidence="2">The sequence shown here is derived from an EMBL/GenBank/DDBJ whole genome shotgun (WGS) entry which is preliminary data.</text>
</comment>
<evidence type="ECO:0000313" key="3">
    <source>
        <dbReference type="Proteomes" id="UP001381174"/>
    </source>
</evidence>
<proteinExistence type="predicted"/>